<dbReference type="PROSITE" id="PS51084">
    <property type="entry name" value="HIT_2"/>
    <property type="match status" value="1"/>
</dbReference>
<sequence>MNEMTATPAMPAQSMAADCPLCVAPAEAPLWDDGFCRVIAVDDADHPGFCRVILNRHVREMSDLAEAEQMRLMRVVFAVEKVLRQCTDADKINLASFGNMVAHVHWHVIPRWRDDRRFPEAVWAAALRPTAPARKALTRERLRAAIINELGDDLREPRP</sequence>
<dbReference type="InterPro" id="IPR026026">
    <property type="entry name" value="HIT_Hint"/>
</dbReference>
<dbReference type="Gene3D" id="3.30.428.10">
    <property type="entry name" value="HIT-like"/>
    <property type="match status" value="1"/>
</dbReference>
<feature type="short sequence motif" description="Histidine triad motif" evidence="1">
    <location>
        <begin position="103"/>
        <end position="107"/>
    </location>
</feature>
<dbReference type="GO" id="GO:0016787">
    <property type="term" value="F:hydrolase activity"/>
    <property type="evidence" value="ECO:0007669"/>
    <property type="project" value="UniProtKB-KW"/>
</dbReference>
<reference evidence="3 4" key="1">
    <citation type="submission" date="2020-08" db="EMBL/GenBank/DDBJ databases">
        <title>Genome sequencing of Purple Non-Sulfur Bacteria from various extreme environments.</title>
        <authorList>
            <person name="Mayer M."/>
        </authorList>
    </citation>
    <scope>NUCLEOTIDE SEQUENCE [LARGE SCALE GENOMIC DNA]</scope>
    <source>
        <strain evidence="3 4">2761</strain>
    </source>
</reference>
<gene>
    <name evidence="3" type="ORF">GGD90_003345</name>
</gene>
<dbReference type="PIRSF" id="PIRSF000714">
    <property type="entry name" value="HIT"/>
    <property type="match status" value="1"/>
</dbReference>
<dbReference type="Proteomes" id="UP000587070">
    <property type="component" value="Unassembled WGS sequence"/>
</dbReference>
<evidence type="ECO:0000313" key="4">
    <source>
        <dbReference type="Proteomes" id="UP000587070"/>
    </source>
</evidence>
<evidence type="ECO:0000259" key="2">
    <source>
        <dbReference type="PROSITE" id="PS51084"/>
    </source>
</evidence>
<accession>A0A840G9D4</accession>
<proteinExistence type="predicted"/>
<dbReference type="Pfam" id="PF01230">
    <property type="entry name" value="HIT"/>
    <property type="match status" value="1"/>
</dbReference>
<comment type="caution">
    <text evidence="3">The sequence shown here is derived from an EMBL/GenBank/DDBJ whole genome shotgun (WGS) entry which is preliminary data.</text>
</comment>
<protein>
    <submittedName>
        <fullName evidence="3">Diadenosine tetraphosphate (Ap4A) HIT family hydrolase</fullName>
    </submittedName>
</protein>
<keyword evidence="3" id="KW-0378">Hydrolase</keyword>
<dbReference type="InterPro" id="IPR011146">
    <property type="entry name" value="HIT-like"/>
</dbReference>
<name>A0A840G9D4_RHOTE</name>
<organism evidence="3 4">
    <name type="scientific">Rhodocyclus tenuis</name>
    <name type="common">Rhodospirillum tenue</name>
    <dbReference type="NCBI Taxonomy" id="1066"/>
    <lineage>
        <taxon>Bacteria</taxon>
        <taxon>Pseudomonadati</taxon>
        <taxon>Pseudomonadota</taxon>
        <taxon>Betaproteobacteria</taxon>
        <taxon>Rhodocyclales</taxon>
        <taxon>Rhodocyclaceae</taxon>
        <taxon>Rhodocyclus</taxon>
    </lineage>
</organism>
<dbReference type="AlphaFoldDB" id="A0A840G9D4"/>
<feature type="domain" description="HIT" evidence="2">
    <location>
        <begin position="47"/>
        <end position="118"/>
    </location>
</feature>
<keyword evidence="4" id="KW-1185">Reference proteome</keyword>
<dbReference type="RefSeq" id="WP_228273796.1">
    <property type="nucleotide sequence ID" value="NZ_JACIGE010000015.1"/>
</dbReference>
<evidence type="ECO:0000313" key="3">
    <source>
        <dbReference type="EMBL" id="MBB4248943.1"/>
    </source>
</evidence>
<evidence type="ECO:0000256" key="1">
    <source>
        <dbReference type="PROSITE-ProRule" id="PRU00464"/>
    </source>
</evidence>
<dbReference type="SUPFAM" id="SSF54197">
    <property type="entry name" value="HIT-like"/>
    <property type="match status" value="1"/>
</dbReference>
<dbReference type="EMBL" id="JACIGE010000015">
    <property type="protein sequence ID" value="MBB4248943.1"/>
    <property type="molecule type" value="Genomic_DNA"/>
</dbReference>
<dbReference type="InterPro" id="IPR036265">
    <property type="entry name" value="HIT-like_sf"/>
</dbReference>